<organism evidence="1">
    <name type="scientific">freshwater metagenome</name>
    <dbReference type="NCBI Taxonomy" id="449393"/>
    <lineage>
        <taxon>unclassified sequences</taxon>
        <taxon>metagenomes</taxon>
        <taxon>ecological metagenomes</taxon>
    </lineage>
</organism>
<dbReference type="EMBL" id="CAEZUR010000036">
    <property type="protein sequence ID" value="CAB4607059.1"/>
    <property type="molecule type" value="Genomic_DNA"/>
</dbReference>
<sequence length="159" mass="18471">MLVAFENDFVDVIREAGYRDLLTLRSSSEAALKRFEAHSMSTVLQVPHHIYTHILHVSEEAMRIEHPKLDFSKVEKFQRLTPAPVAYAYEWAVDHGEENLEGCYWFCWAEEVDATRDGLLQGEDEIAGEPRFYPLFYIPNELVGAPLKFKFEETDEEED</sequence>
<dbReference type="AlphaFoldDB" id="A0A6J6H5G3"/>
<evidence type="ECO:0000313" key="1">
    <source>
        <dbReference type="EMBL" id="CAB4607059.1"/>
    </source>
</evidence>
<name>A0A6J6H5G3_9ZZZZ</name>
<accession>A0A6J6H5G3</accession>
<gene>
    <name evidence="1" type="ORF">UFOPK1843_00578</name>
</gene>
<proteinExistence type="predicted"/>
<reference evidence="1" key="1">
    <citation type="submission" date="2020-05" db="EMBL/GenBank/DDBJ databases">
        <authorList>
            <person name="Chiriac C."/>
            <person name="Salcher M."/>
            <person name="Ghai R."/>
            <person name="Kavagutti S V."/>
        </authorList>
    </citation>
    <scope>NUCLEOTIDE SEQUENCE</scope>
</reference>
<protein>
    <submittedName>
        <fullName evidence="1">Unannotated protein</fullName>
    </submittedName>
</protein>